<evidence type="ECO:0000313" key="1">
    <source>
        <dbReference type="EMBL" id="EWT02619.1"/>
    </source>
</evidence>
<dbReference type="EMBL" id="AWSA01000009">
    <property type="protein sequence ID" value="EWT02619.1"/>
    <property type="molecule type" value="Genomic_DNA"/>
</dbReference>
<comment type="caution">
    <text evidence="1">The sequence shown here is derived from an EMBL/GenBank/DDBJ whole genome shotgun (WGS) entry which is preliminary data.</text>
</comment>
<evidence type="ECO:0000313" key="2">
    <source>
        <dbReference type="Proteomes" id="UP000019489"/>
    </source>
</evidence>
<accession>W9GFH8</accession>
<dbReference type="OrthoDB" id="3618826at2"/>
<protein>
    <submittedName>
        <fullName evidence="1">Uncharacterized protein</fullName>
    </submittedName>
</protein>
<dbReference type="AlphaFoldDB" id="W9GFH8"/>
<dbReference type="eggNOG" id="ENOG5033HPY">
    <property type="taxonomic scope" value="Bacteria"/>
</dbReference>
<sequence>MVRLIADVSGFHSQALTVLTWPVMSPGVVEVEVFCVPSLAHRWRNPGLEASVGPLIPLGLGALQGLIVEVVTEGDPIVGASGWSYRTPFMGSVQESFLAVQRQILESGDYIWPWDDFDPAETDAEGFARPASLDQLAAAKQTEDFWEKGTHTMLDLDRVSEADDPDELGAARALSDAEMTEVLGTDQPTSEDLARVHDPAGDRPLEDLIGPKWSGRSLLVYQNDAPSEVFFWGWSGD</sequence>
<proteinExistence type="predicted"/>
<name>W9GFH8_9MICO</name>
<reference evidence="1 2" key="1">
    <citation type="submission" date="2013-08" db="EMBL/GenBank/DDBJ databases">
        <title>Intrasporangium oryzae NRRL B-24470.</title>
        <authorList>
            <person name="Liu H."/>
            <person name="Wang G."/>
        </authorList>
    </citation>
    <scope>NUCLEOTIDE SEQUENCE [LARGE SCALE GENOMIC DNA]</scope>
    <source>
        <strain evidence="1 2">NRRL B-24470</strain>
    </source>
</reference>
<keyword evidence="2" id="KW-1185">Reference proteome</keyword>
<gene>
    <name evidence="1" type="ORF">N865_02490</name>
</gene>
<organism evidence="1 2">
    <name type="scientific">Intrasporangium oryzae NRRL B-24470</name>
    <dbReference type="NCBI Taxonomy" id="1386089"/>
    <lineage>
        <taxon>Bacteria</taxon>
        <taxon>Bacillati</taxon>
        <taxon>Actinomycetota</taxon>
        <taxon>Actinomycetes</taxon>
        <taxon>Micrococcales</taxon>
        <taxon>Intrasporangiaceae</taxon>
        <taxon>Intrasporangium</taxon>
    </lineage>
</organism>
<dbReference type="RefSeq" id="WP_034802618.1">
    <property type="nucleotide sequence ID" value="NZ_AWSA01000009.1"/>
</dbReference>
<dbReference type="Proteomes" id="UP000019489">
    <property type="component" value="Unassembled WGS sequence"/>
</dbReference>